<dbReference type="InterPro" id="IPR008969">
    <property type="entry name" value="CarboxyPept-like_regulatory"/>
</dbReference>
<feature type="chain" id="PRO_5031285779" evidence="4">
    <location>
        <begin position="21"/>
        <end position="781"/>
    </location>
</feature>
<organism evidence="6 7">
    <name type="scientific">Flammeovirga aprica JL-4</name>
    <dbReference type="NCBI Taxonomy" id="694437"/>
    <lineage>
        <taxon>Bacteria</taxon>
        <taxon>Pseudomonadati</taxon>
        <taxon>Bacteroidota</taxon>
        <taxon>Cytophagia</taxon>
        <taxon>Cytophagales</taxon>
        <taxon>Flammeovirgaceae</taxon>
        <taxon>Flammeovirga</taxon>
    </lineage>
</organism>
<proteinExistence type="predicted"/>
<dbReference type="SUPFAM" id="SSF49464">
    <property type="entry name" value="Carboxypeptidase regulatory domain-like"/>
    <property type="match status" value="1"/>
</dbReference>
<feature type="domain" description="Outer membrane protein beta-barrel" evidence="5">
    <location>
        <begin position="369"/>
        <end position="757"/>
    </location>
</feature>
<dbReference type="Pfam" id="PF14905">
    <property type="entry name" value="OMP_b-brl_3"/>
    <property type="match status" value="1"/>
</dbReference>
<keyword evidence="7" id="KW-1185">Reference proteome</keyword>
<keyword evidence="6" id="KW-0675">Receptor</keyword>
<dbReference type="PANTHER" id="PTHR40980:SF4">
    <property type="entry name" value="TONB-DEPENDENT RECEPTOR-LIKE BETA-BARREL DOMAIN-CONTAINING PROTEIN"/>
    <property type="match status" value="1"/>
</dbReference>
<feature type="signal peptide" evidence="4">
    <location>
        <begin position="1"/>
        <end position="20"/>
    </location>
</feature>
<dbReference type="SUPFAM" id="SSF56935">
    <property type="entry name" value="Porins"/>
    <property type="match status" value="1"/>
</dbReference>
<dbReference type="Proteomes" id="UP000576082">
    <property type="component" value="Unassembled WGS sequence"/>
</dbReference>
<evidence type="ECO:0000256" key="3">
    <source>
        <dbReference type="ARBA" id="ARBA00023237"/>
    </source>
</evidence>
<dbReference type="AlphaFoldDB" id="A0A7X9S1T8"/>
<evidence type="ECO:0000256" key="1">
    <source>
        <dbReference type="ARBA" id="ARBA00004442"/>
    </source>
</evidence>
<accession>A0A7X9S1T8</accession>
<dbReference type="InterPro" id="IPR036942">
    <property type="entry name" value="Beta-barrel_TonB_sf"/>
</dbReference>
<dbReference type="RefSeq" id="WP_169660902.1">
    <property type="nucleotide sequence ID" value="NZ_JABANE010000199.1"/>
</dbReference>
<keyword evidence="3" id="KW-0998">Cell outer membrane</keyword>
<dbReference type="EMBL" id="JABANE010000199">
    <property type="protein sequence ID" value="NME72726.1"/>
    <property type="molecule type" value="Genomic_DNA"/>
</dbReference>
<dbReference type="Pfam" id="PF13715">
    <property type="entry name" value="CarbopepD_reg_2"/>
    <property type="match status" value="1"/>
</dbReference>
<evidence type="ECO:0000259" key="5">
    <source>
        <dbReference type="Pfam" id="PF14905"/>
    </source>
</evidence>
<sequence length="781" mass="90297">MFKIIQFILFTLIATNFLYAQSTFEGKVVNIENAPIEYANIVLLNESDSSIVNGTFSDSTGFFKVSSNLPNVILQVSSVGYLTKTMKVDNTHNLGELVLSFDQKLKEVVVRDQNIFEKKEDKFIFHVSDSPLEKESSSIEMLQKIPMIWVDHNNQILLRQEAVTILINGRRLNLKGDALSEYLNSLLTKDIDRVEIQTNNSAENDGDITGSVINIVLKKESAGYNLNLKTYYSTYFNNLYDLNNSMSFNYAKSKWQFYFTLGLVNELGKEDYKSNFLIKESLENQTTEGYYDHKINNNVNSRLGTIFKISPKQEAGLEFYIKDDNLGLNNNNNLLISDVNNIPKVEGKTYSTYDISTQMVDFILNYSFKLDTLGSKVTFVGDYINHTYNNDLFNSSEYDSPEYDGVEDLNKSNNLTEMYSIQSDLNKKFISGLNLLVGIKHLSTLRDNVLDSKTVIDGQFVPNERTNHSKNKEYINSAYTSISYSLGENYIKIGLRGEHTQFENNDLTNSSKVNGSYLTWLPSIYYSSKLKNDISISLSYSKRLTRPSFRILNNNVNKINDYRYDIGNPNLTPELLDKYEFTLSKRNHNLSFYFNHKKDVITGLWSMENDIAVHQNVNNGTTQQYGVEYNYNKKITEWWKIKLIGELFERKIVNQNLNQATAFFYMYNGFSLNKTMSIDLFGNYMSPFLSGTYFNAENYSLNLIIKKSFLNNKLNTRLYLTDILNSIRVRNESEFQDSYFDFYQKKNTRSIVLWLSYTINSKNKSSKKKRNISNNQNKHRL</sequence>
<keyword evidence="4" id="KW-0732">Signal</keyword>
<dbReference type="Gene3D" id="2.40.170.20">
    <property type="entry name" value="TonB-dependent receptor, beta-barrel domain"/>
    <property type="match status" value="1"/>
</dbReference>
<dbReference type="InterPro" id="IPR041700">
    <property type="entry name" value="OMP_b-brl_3"/>
</dbReference>
<evidence type="ECO:0000256" key="2">
    <source>
        <dbReference type="ARBA" id="ARBA00023136"/>
    </source>
</evidence>
<dbReference type="GO" id="GO:0009279">
    <property type="term" value="C:cell outer membrane"/>
    <property type="evidence" value="ECO:0007669"/>
    <property type="project" value="UniProtKB-SubCell"/>
</dbReference>
<keyword evidence="2" id="KW-0472">Membrane</keyword>
<evidence type="ECO:0000256" key="4">
    <source>
        <dbReference type="SAM" id="SignalP"/>
    </source>
</evidence>
<comment type="subcellular location">
    <subcellularLocation>
        <location evidence="1">Cell outer membrane</location>
    </subcellularLocation>
</comment>
<name>A0A7X9S1T8_9BACT</name>
<protein>
    <submittedName>
        <fullName evidence="6">TonB-dependent receptor</fullName>
    </submittedName>
</protein>
<reference evidence="6 7" key="1">
    <citation type="submission" date="2020-04" db="EMBL/GenBank/DDBJ databases">
        <title>Flammeovirga sp. SR4, a novel species isolated from seawater.</title>
        <authorList>
            <person name="Wang X."/>
        </authorList>
    </citation>
    <scope>NUCLEOTIDE SEQUENCE [LARGE SCALE GENOMIC DNA]</scope>
    <source>
        <strain evidence="6 7">ATCC 23126</strain>
    </source>
</reference>
<comment type="caution">
    <text evidence="6">The sequence shown here is derived from an EMBL/GenBank/DDBJ whole genome shotgun (WGS) entry which is preliminary data.</text>
</comment>
<evidence type="ECO:0000313" key="6">
    <source>
        <dbReference type="EMBL" id="NME72726.1"/>
    </source>
</evidence>
<gene>
    <name evidence="6" type="ORF">HHU12_32505</name>
</gene>
<evidence type="ECO:0000313" key="7">
    <source>
        <dbReference type="Proteomes" id="UP000576082"/>
    </source>
</evidence>
<dbReference type="PANTHER" id="PTHR40980">
    <property type="entry name" value="PLUG DOMAIN-CONTAINING PROTEIN"/>
    <property type="match status" value="1"/>
</dbReference>